<evidence type="ECO:0000313" key="1">
    <source>
        <dbReference type="EMBL" id="BAH56068.1"/>
    </source>
</evidence>
<name>C1BCL3_RHOOB</name>
<organism evidence="1 2">
    <name type="scientific">Rhodococcus opacus (strain B4)</name>
    <dbReference type="NCBI Taxonomy" id="632772"/>
    <lineage>
        <taxon>Bacteria</taxon>
        <taxon>Bacillati</taxon>
        <taxon>Actinomycetota</taxon>
        <taxon>Actinomycetes</taxon>
        <taxon>Mycobacteriales</taxon>
        <taxon>Nocardiaceae</taxon>
        <taxon>Rhodococcus</taxon>
    </lineage>
</organism>
<dbReference type="PATRIC" id="fig|632772.20.peg.8340"/>
<keyword evidence="1" id="KW-0614">Plasmid</keyword>
<protein>
    <submittedName>
        <fullName evidence="1">Uncharacterized protein</fullName>
    </submittedName>
</protein>
<dbReference type="Proteomes" id="UP000002212">
    <property type="component" value="Plasmid pROB01"/>
</dbReference>
<dbReference type="EMBL" id="AP011116">
    <property type="protein sequence ID" value="BAH56068.1"/>
    <property type="molecule type" value="Genomic_DNA"/>
</dbReference>
<reference evidence="1 2" key="1">
    <citation type="submission" date="2009-03" db="EMBL/GenBank/DDBJ databases">
        <title>Comparison of the complete genome sequences of Rhodococcus erythropolis PR4 and Rhodococcus opacus B4.</title>
        <authorList>
            <person name="Takarada H."/>
            <person name="Sekine M."/>
            <person name="Hosoyama A."/>
            <person name="Yamada R."/>
            <person name="Fujisawa T."/>
            <person name="Omata S."/>
            <person name="Shimizu A."/>
            <person name="Tsukatani N."/>
            <person name="Tanikawa S."/>
            <person name="Fujita N."/>
            <person name="Harayama S."/>
        </authorList>
    </citation>
    <scope>NUCLEOTIDE SEQUENCE [LARGE SCALE GENOMIC DNA]</scope>
    <source>
        <strain evidence="1 2">B4</strain>
        <plasmid evidence="1 2">pROB01</plasmid>
    </source>
</reference>
<gene>
    <name evidence="1" type="ordered locus">ROP_pROB01-05690</name>
</gene>
<sequence length="165" mass="18460">MELPFTATLLDSPGLEVSVLSPLHIYPSGLYITISWRLRRVDDGFDAARTVLHNLSAARRIETPTDRLPTIEIDCGNEHVLTTQKVRPDCEDTEPTTDSALIFEGMWWSLTDEGEYHYKSPLWVWPLPPANALTLTVAWPALDMQSQPVRLDGASIVSAAAEYPR</sequence>
<dbReference type="KEGG" id="rop:ROP_pROB01-05690"/>
<dbReference type="HOGENOM" id="CLU_1609513_0_0_11"/>
<evidence type="ECO:0000313" key="2">
    <source>
        <dbReference type="Proteomes" id="UP000002212"/>
    </source>
</evidence>
<geneLocation type="plasmid" evidence="1 2">
    <name>pROB01</name>
</geneLocation>
<proteinExistence type="predicted"/>
<dbReference type="AlphaFoldDB" id="C1BCL3"/>
<accession>C1BCL3</accession>